<dbReference type="InterPro" id="IPR008271">
    <property type="entry name" value="Ser/Thr_kinase_AS"/>
</dbReference>
<feature type="binding site" evidence="5">
    <location>
        <position position="48"/>
    </location>
    <ligand>
        <name>ATP</name>
        <dbReference type="ChEBI" id="CHEBI:30616"/>
    </ligand>
</feature>
<dbReference type="PANTHER" id="PTHR24348:SF22">
    <property type="entry name" value="NON-SPECIFIC SERINE_THREONINE PROTEIN KINASE"/>
    <property type="match status" value="1"/>
</dbReference>
<evidence type="ECO:0000256" key="4">
    <source>
        <dbReference type="ARBA" id="ARBA00022840"/>
    </source>
</evidence>
<accession>A0A8S1XM14</accession>
<reference evidence="7" key="1">
    <citation type="submission" date="2021-01" db="EMBL/GenBank/DDBJ databases">
        <authorList>
            <consortium name="Genoscope - CEA"/>
            <person name="William W."/>
        </authorList>
    </citation>
    <scope>NUCLEOTIDE SEQUENCE</scope>
</reference>
<dbReference type="EMBL" id="CAJJDO010000128">
    <property type="protein sequence ID" value="CAD8201532.1"/>
    <property type="molecule type" value="Genomic_DNA"/>
</dbReference>
<gene>
    <name evidence="7" type="ORF">PPENT_87.1.T1280061</name>
</gene>
<evidence type="ECO:0000313" key="7">
    <source>
        <dbReference type="EMBL" id="CAD8201532.1"/>
    </source>
</evidence>
<dbReference type="GO" id="GO:0016020">
    <property type="term" value="C:membrane"/>
    <property type="evidence" value="ECO:0007669"/>
    <property type="project" value="TreeGrafter"/>
</dbReference>
<evidence type="ECO:0000259" key="6">
    <source>
        <dbReference type="PROSITE" id="PS50011"/>
    </source>
</evidence>
<dbReference type="InterPro" id="IPR045269">
    <property type="entry name" value="Atg1-like"/>
</dbReference>
<dbReference type="Pfam" id="PF00069">
    <property type="entry name" value="Pkinase"/>
    <property type="match status" value="1"/>
</dbReference>
<name>A0A8S1XM14_9CILI</name>
<dbReference type="OrthoDB" id="5337378at2759"/>
<comment type="caution">
    <text evidence="7">The sequence shown here is derived from an EMBL/GenBank/DDBJ whole genome shotgun (WGS) entry which is preliminary data.</text>
</comment>
<evidence type="ECO:0000313" key="8">
    <source>
        <dbReference type="Proteomes" id="UP000689195"/>
    </source>
</evidence>
<organism evidence="7 8">
    <name type="scientific">Paramecium pentaurelia</name>
    <dbReference type="NCBI Taxonomy" id="43138"/>
    <lineage>
        <taxon>Eukaryota</taxon>
        <taxon>Sar</taxon>
        <taxon>Alveolata</taxon>
        <taxon>Ciliophora</taxon>
        <taxon>Intramacronucleata</taxon>
        <taxon>Oligohymenophorea</taxon>
        <taxon>Peniculida</taxon>
        <taxon>Parameciidae</taxon>
        <taxon>Paramecium</taxon>
    </lineage>
</organism>
<keyword evidence="4 5" id="KW-0067">ATP-binding</keyword>
<sequence length="763" mass="89278">MDPKKLIDDLNDILLSEFYCFKEILGRGSFGVVIAAYSSQLDKIVAIKVTAHFQQDIESYLLQECSHPNIVQFYRVLYANHKIYLIMEKLIGQTLDVVLRQRNLNEIQVRYIMHQLLNALVFLHHKGIIHRDLKPQNIFLCVNNQVKLIDLGLGYQIFCRGIIGHQVGTPLYIAPEMINGGEQTQAVDIFSLGIIYFQMMCNNKHPIWYDGLSKKDYYQIISQDFTLTYPENLSEMSQDFIKNTLCPHHFDRMTAEQCLQHPWMLGEQTKLHPISNREIIMRYSFTKKFIIIIQALKFIKCLSDFSQKEGIQLKTQDSDGINEMLGNDHIRMSAQARTETNINLNYYKIQNSQKRQTLKKTTSHQDLTIIKNRQLNKQTPLSNKYLTQFFRHLSMPKGSNLNKWDIHLPNISAHQIKQSIFNVNNIINQEEFKQSNIQGVTKTICKLKQSNHQNVQISKKIILPILSISRPISTVIKSSVELKLALQCPQERCLGSLCENPCTYNYKVCRVDQKHDLFIFSLQQYDRHQYTKQQICQIIQNMNDQYSSQALECVEQRFKILDNFQLQTLISDNELNEFEQTLQKYPFQCTLQNVNPNNSILSSRIINQKLLDLMGITKDMMFDHLKETQALPTIFNHDGSLKNWCELAQYSVEGREFFDYYLNTYEGSQFRSKVQQKQIFKSSPFDPNQIIFIEFRIIHADPKLLKNLCNSARILKNHAEYFNLKNSDIILNQFKHKTKYLDAKNYKITKPCGYKTIDQIFQS</sequence>
<keyword evidence="3" id="KW-0418">Kinase</keyword>
<dbReference type="GO" id="GO:0005829">
    <property type="term" value="C:cytosol"/>
    <property type="evidence" value="ECO:0007669"/>
    <property type="project" value="TreeGrafter"/>
</dbReference>
<dbReference type="GO" id="GO:0005524">
    <property type="term" value="F:ATP binding"/>
    <property type="evidence" value="ECO:0007669"/>
    <property type="project" value="UniProtKB-UniRule"/>
</dbReference>
<keyword evidence="1" id="KW-0808">Transferase</keyword>
<dbReference type="GO" id="GO:0004674">
    <property type="term" value="F:protein serine/threonine kinase activity"/>
    <property type="evidence" value="ECO:0007669"/>
    <property type="project" value="InterPro"/>
</dbReference>
<evidence type="ECO:0000256" key="5">
    <source>
        <dbReference type="PROSITE-ProRule" id="PRU10141"/>
    </source>
</evidence>
<protein>
    <recommendedName>
        <fullName evidence="6">Protein kinase domain-containing protein</fullName>
    </recommendedName>
</protein>
<dbReference type="AlphaFoldDB" id="A0A8S1XM14"/>
<evidence type="ECO:0000256" key="2">
    <source>
        <dbReference type="ARBA" id="ARBA00022741"/>
    </source>
</evidence>
<feature type="domain" description="Protein kinase" evidence="6">
    <location>
        <begin position="19"/>
        <end position="264"/>
    </location>
</feature>
<dbReference type="GO" id="GO:0010506">
    <property type="term" value="P:regulation of autophagy"/>
    <property type="evidence" value="ECO:0007669"/>
    <property type="project" value="InterPro"/>
</dbReference>
<dbReference type="InterPro" id="IPR000719">
    <property type="entry name" value="Prot_kinase_dom"/>
</dbReference>
<dbReference type="SMART" id="SM00220">
    <property type="entry name" value="S_TKc"/>
    <property type="match status" value="1"/>
</dbReference>
<evidence type="ECO:0000256" key="1">
    <source>
        <dbReference type="ARBA" id="ARBA00022679"/>
    </source>
</evidence>
<dbReference type="InterPro" id="IPR017441">
    <property type="entry name" value="Protein_kinase_ATP_BS"/>
</dbReference>
<evidence type="ECO:0000256" key="3">
    <source>
        <dbReference type="ARBA" id="ARBA00022777"/>
    </source>
</evidence>
<dbReference type="PROSITE" id="PS00108">
    <property type="entry name" value="PROTEIN_KINASE_ST"/>
    <property type="match status" value="1"/>
</dbReference>
<keyword evidence="2 5" id="KW-0547">Nucleotide-binding</keyword>
<dbReference type="Proteomes" id="UP000689195">
    <property type="component" value="Unassembled WGS sequence"/>
</dbReference>
<dbReference type="PROSITE" id="PS00107">
    <property type="entry name" value="PROTEIN_KINASE_ATP"/>
    <property type="match status" value="1"/>
</dbReference>
<dbReference type="GO" id="GO:0005776">
    <property type="term" value="C:autophagosome"/>
    <property type="evidence" value="ECO:0007669"/>
    <property type="project" value="TreeGrafter"/>
</dbReference>
<proteinExistence type="predicted"/>
<dbReference type="PANTHER" id="PTHR24348">
    <property type="entry name" value="SERINE/THREONINE-PROTEIN KINASE UNC-51-RELATED"/>
    <property type="match status" value="1"/>
</dbReference>
<dbReference type="GO" id="GO:0000045">
    <property type="term" value="P:autophagosome assembly"/>
    <property type="evidence" value="ECO:0007669"/>
    <property type="project" value="TreeGrafter"/>
</dbReference>
<keyword evidence="8" id="KW-1185">Reference proteome</keyword>
<dbReference type="GO" id="GO:0000407">
    <property type="term" value="C:phagophore assembly site"/>
    <property type="evidence" value="ECO:0007669"/>
    <property type="project" value="TreeGrafter"/>
</dbReference>
<dbReference type="PROSITE" id="PS50011">
    <property type="entry name" value="PROTEIN_KINASE_DOM"/>
    <property type="match status" value="1"/>
</dbReference>